<reference evidence="3" key="1">
    <citation type="submission" date="2023-10" db="EMBL/GenBank/DDBJ databases">
        <title>Genome assembly of Pristionchus species.</title>
        <authorList>
            <person name="Yoshida K."/>
            <person name="Sommer R.J."/>
        </authorList>
    </citation>
    <scope>NUCLEOTIDE SEQUENCE</scope>
    <source>
        <strain evidence="3">RS0144</strain>
    </source>
</reference>
<feature type="region of interest" description="Disordered" evidence="2">
    <location>
        <begin position="142"/>
        <end position="192"/>
    </location>
</feature>
<dbReference type="Proteomes" id="UP001432027">
    <property type="component" value="Unassembled WGS sequence"/>
</dbReference>
<evidence type="ECO:0000313" key="4">
    <source>
        <dbReference type="Proteomes" id="UP001432027"/>
    </source>
</evidence>
<dbReference type="AlphaFoldDB" id="A0AAV5UD92"/>
<accession>A0AAV5UD92</accession>
<feature type="coiled-coil region" evidence="1">
    <location>
        <begin position="85"/>
        <end position="124"/>
    </location>
</feature>
<keyword evidence="1" id="KW-0175">Coiled coil</keyword>
<dbReference type="EMBL" id="BTSX01000006">
    <property type="protein sequence ID" value="GMT04925.1"/>
    <property type="molecule type" value="Genomic_DNA"/>
</dbReference>
<gene>
    <name evidence="3" type="ORF">PENTCL1PPCAC_27099</name>
</gene>
<comment type="caution">
    <text evidence="3">The sequence shown here is derived from an EMBL/GenBank/DDBJ whole genome shotgun (WGS) entry which is preliminary data.</text>
</comment>
<evidence type="ECO:0000256" key="1">
    <source>
        <dbReference type="SAM" id="Coils"/>
    </source>
</evidence>
<keyword evidence="4" id="KW-1185">Reference proteome</keyword>
<evidence type="ECO:0000256" key="2">
    <source>
        <dbReference type="SAM" id="MobiDB-lite"/>
    </source>
</evidence>
<proteinExistence type="predicted"/>
<organism evidence="3 4">
    <name type="scientific">Pristionchus entomophagus</name>
    <dbReference type="NCBI Taxonomy" id="358040"/>
    <lineage>
        <taxon>Eukaryota</taxon>
        <taxon>Metazoa</taxon>
        <taxon>Ecdysozoa</taxon>
        <taxon>Nematoda</taxon>
        <taxon>Chromadorea</taxon>
        <taxon>Rhabditida</taxon>
        <taxon>Rhabditina</taxon>
        <taxon>Diplogasteromorpha</taxon>
        <taxon>Diplogasteroidea</taxon>
        <taxon>Neodiplogasteridae</taxon>
        <taxon>Pristionchus</taxon>
    </lineage>
</organism>
<feature type="region of interest" description="Disordered" evidence="2">
    <location>
        <begin position="322"/>
        <end position="353"/>
    </location>
</feature>
<protein>
    <submittedName>
        <fullName evidence="3">Uncharacterized protein</fullName>
    </submittedName>
</protein>
<feature type="compositionally biased region" description="Basic and acidic residues" evidence="2">
    <location>
        <begin position="325"/>
        <end position="353"/>
    </location>
</feature>
<name>A0AAV5UD92_9BILA</name>
<feature type="region of interest" description="Disordered" evidence="2">
    <location>
        <begin position="55"/>
        <end position="84"/>
    </location>
</feature>
<evidence type="ECO:0000313" key="3">
    <source>
        <dbReference type="EMBL" id="GMT04925.1"/>
    </source>
</evidence>
<feature type="compositionally biased region" description="Low complexity" evidence="2">
    <location>
        <begin position="155"/>
        <end position="192"/>
    </location>
</feature>
<feature type="non-terminal residue" evidence="3">
    <location>
        <position position="1"/>
    </location>
</feature>
<sequence length="389" mass="43753">LHLAAMPEPASVHVAPTPDQFQSQSLLYSAARRTSSGMMTPGGSIRRSPMSAMIAPLRPNPIDTPSERKNEQRKRTRYDRDTCTQEQKDAVAELLRKHVEELEREKKRRNLEEERGEIEEIEMIEPHPKRANYEIHHPLVVNGSETESTPPPSSSPLTPLLPLTLPTSPSSPLSSLSPSSSSSLVSFSPHSTYHTSSALHPLDIRSFHSPRMHHHVQPMQQVLRPSYRSLSRGETEALEQISAAARTLALINVMTRSASQFGFTNPLFSGLGGQQSMQQVQQLQLQFPSLQPEVSPSKPWDFAGEKVSKESPHKDLLAMAGEGGKNIELEDNRSEMADESSREEREDTRSEELDETRMWDIGCVMMDGLQYDQNEYDDEFAMEMSQHMM</sequence>